<dbReference type="Proteomes" id="UP001497453">
    <property type="component" value="Chromosome 6"/>
</dbReference>
<evidence type="ECO:0000313" key="4">
    <source>
        <dbReference type="EMBL" id="CAL1711015.1"/>
    </source>
</evidence>
<dbReference type="EMBL" id="OZ037949">
    <property type="protein sequence ID" value="CAL1711015.1"/>
    <property type="molecule type" value="Genomic_DNA"/>
</dbReference>
<feature type="transmembrane region" description="Helical" evidence="2">
    <location>
        <begin position="108"/>
        <end position="136"/>
    </location>
</feature>
<keyword evidence="2" id="KW-1133">Transmembrane helix</keyword>
<evidence type="ECO:0000256" key="2">
    <source>
        <dbReference type="SAM" id="Phobius"/>
    </source>
</evidence>
<sequence>MDLGQLLRSGYQDVQTIRYAELASSTIIVLDHLITLDQEIELIWKSGWSVGKCLFLLNRYYTLAVVIFNNYSLHWFRWQGATGVIGFVVGELILQLRLYALYFLDKRILAFMALTFVCSVAAASTLMGISLVHVRALSHVLPGLPFCLPINVPSHFFSWWIPILVSETLLCGLALWRGFQSYYKRKNIFQSGRELIEILIRDSVLYFLVLFGIYLCNTIIFIIGNETQLEAAIGYSVAMSCVMGNRLCLNVRGMVHSDEDLPQYSGNNRASRGGHPVSRPTRHGSHRSNGAIQAVIDSSNASSVRLSEFEMHELRDMRFKL</sequence>
<reference evidence="5" key="1">
    <citation type="submission" date="2024-04" db="EMBL/GenBank/DDBJ databases">
        <authorList>
            <person name="Shaw F."/>
            <person name="Minotto A."/>
        </authorList>
    </citation>
    <scope>NUCLEOTIDE SEQUENCE [LARGE SCALE GENOMIC DNA]</scope>
</reference>
<keyword evidence="2" id="KW-0472">Membrane</keyword>
<feature type="transmembrane region" description="Helical" evidence="2">
    <location>
        <begin position="203"/>
        <end position="223"/>
    </location>
</feature>
<keyword evidence="5" id="KW-1185">Reference proteome</keyword>
<feature type="domain" description="DUF6533" evidence="3">
    <location>
        <begin position="19"/>
        <end position="63"/>
    </location>
</feature>
<feature type="transmembrane region" description="Helical" evidence="2">
    <location>
        <begin position="78"/>
        <end position="96"/>
    </location>
</feature>
<evidence type="ECO:0000256" key="1">
    <source>
        <dbReference type="SAM" id="MobiDB-lite"/>
    </source>
</evidence>
<accession>A0ABP1DTG4</accession>
<feature type="transmembrane region" description="Helical" evidence="2">
    <location>
        <begin position="156"/>
        <end position="176"/>
    </location>
</feature>
<evidence type="ECO:0000259" key="3">
    <source>
        <dbReference type="Pfam" id="PF20151"/>
    </source>
</evidence>
<keyword evidence="2" id="KW-0812">Transmembrane</keyword>
<proteinExistence type="predicted"/>
<protein>
    <recommendedName>
        <fullName evidence="3">DUF6533 domain-containing protein</fullName>
    </recommendedName>
</protein>
<name>A0ABP1DTG4_9APHY</name>
<dbReference type="Pfam" id="PF20151">
    <property type="entry name" value="DUF6533"/>
    <property type="match status" value="1"/>
</dbReference>
<evidence type="ECO:0000313" key="5">
    <source>
        <dbReference type="Proteomes" id="UP001497453"/>
    </source>
</evidence>
<organism evidence="4 5">
    <name type="scientific">Somion occarium</name>
    <dbReference type="NCBI Taxonomy" id="3059160"/>
    <lineage>
        <taxon>Eukaryota</taxon>
        <taxon>Fungi</taxon>
        <taxon>Dikarya</taxon>
        <taxon>Basidiomycota</taxon>
        <taxon>Agaricomycotina</taxon>
        <taxon>Agaricomycetes</taxon>
        <taxon>Polyporales</taxon>
        <taxon>Cerrenaceae</taxon>
        <taxon>Somion</taxon>
    </lineage>
</organism>
<feature type="region of interest" description="Disordered" evidence="1">
    <location>
        <begin position="263"/>
        <end position="289"/>
    </location>
</feature>
<gene>
    <name evidence="4" type="ORF">GFSPODELE1_LOCUS8137</name>
</gene>
<dbReference type="InterPro" id="IPR045340">
    <property type="entry name" value="DUF6533"/>
</dbReference>